<dbReference type="InterPro" id="IPR011050">
    <property type="entry name" value="Pectin_lyase_fold/virulence"/>
</dbReference>
<dbReference type="Proteomes" id="UP001163823">
    <property type="component" value="Chromosome 3"/>
</dbReference>
<dbReference type="InterPro" id="IPR006626">
    <property type="entry name" value="PbH1"/>
</dbReference>
<organism evidence="12 13">
    <name type="scientific">Quillaja saponaria</name>
    <name type="common">Soap bark tree</name>
    <dbReference type="NCBI Taxonomy" id="32244"/>
    <lineage>
        <taxon>Eukaryota</taxon>
        <taxon>Viridiplantae</taxon>
        <taxon>Streptophyta</taxon>
        <taxon>Embryophyta</taxon>
        <taxon>Tracheophyta</taxon>
        <taxon>Spermatophyta</taxon>
        <taxon>Magnoliopsida</taxon>
        <taxon>eudicotyledons</taxon>
        <taxon>Gunneridae</taxon>
        <taxon>Pentapetalae</taxon>
        <taxon>rosids</taxon>
        <taxon>fabids</taxon>
        <taxon>Fabales</taxon>
        <taxon>Quillajaceae</taxon>
        <taxon>Quillaja</taxon>
    </lineage>
</organism>
<evidence type="ECO:0000256" key="4">
    <source>
        <dbReference type="ARBA" id="ARBA00022525"/>
    </source>
</evidence>
<dbReference type="Pfam" id="PF00295">
    <property type="entry name" value="Glyco_hydro_28"/>
    <property type="match status" value="1"/>
</dbReference>
<dbReference type="FunFam" id="2.160.20.10:FF:000012">
    <property type="entry name" value="Polygalacturonase At1g48100 family"/>
    <property type="match status" value="1"/>
</dbReference>
<evidence type="ECO:0000256" key="11">
    <source>
        <dbReference type="SAM" id="SignalP"/>
    </source>
</evidence>
<dbReference type="GO" id="GO:0004650">
    <property type="term" value="F:polygalacturonase activity"/>
    <property type="evidence" value="ECO:0007669"/>
    <property type="project" value="InterPro"/>
</dbReference>
<gene>
    <name evidence="12" type="ORF">O6P43_007392</name>
</gene>
<keyword evidence="4" id="KW-0964">Secreted</keyword>
<keyword evidence="11" id="KW-0732">Signal</keyword>
<sequence>MRFIKFFSIVMVFLTILTISFSASADLDSKSHNSNKHRQKSSEKKSPPPSPRPPPRSRRATSPPPYNNGGRNSGNGKMVFNVVSFGAVGNGVKDDTTAFKMAWGNACKSEQTATLHVPKGYSFMVQTIIFTGPCKSNLIFQVEGTIMPPDGPNSWPSKANKREWLVFKQMKAMSIQGSGLIDGRGKKWWDLPCKPHKALRFSDSSNLLLRGLRFQNSPKVHVIFSECENVRVEYITIKAPGDSPNTDGVHLSKSNNVKIYNSIIGTGDDCVSIVSGCHSVDIKNVTCGPSHGMSIGSLGKGNSKACVKNITVRDSLIAQSSNGVRIKTWQGGLGTVSRVTFQNIRMDNVRNPIIVDQYYCEHSRNCPNKTSAVFVSDILYTGIRGTYDTRSPPVHVACSDSLPCSNLTMSAVELHPAQGRDNRQKKMNPFCWKAYGTLKTNTVPPISCLLHGTPKKRVDNQC</sequence>
<keyword evidence="7" id="KW-0961">Cell wall biogenesis/degradation</keyword>
<reference evidence="12" key="1">
    <citation type="journal article" date="2023" name="Science">
        <title>Elucidation of the pathway for biosynthesis of saponin adjuvants from the soapbark tree.</title>
        <authorList>
            <person name="Reed J."/>
            <person name="Orme A."/>
            <person name="El-Demerdash A."/>
            <person name="Owen C."/>
            <person name="Martin L.B.B."/>
            <person name="Misra R.C."/>
            <person name="Kikuchi S."/>
            <person name="Rejzek M."/>
            <person name="Martin A.C."/>
            <person name="Harkess A."/>
            <person name="Leebens-Mack J."/>
            <person name="Louveau T."/>
            <person name="Stephenson M.J."/>
            <person name="Osbourn A."/>
        </authorList>
    </citation>
    <scope>NUCLEOTIDE SEQUENCE</scope>
    <source>
        <strain evidence="12">S10</strain>
    </source>
</reference>
<evidence type="ECO:0000256" key="6">
    <source>
        <dbReference type="ARBA" id="ARBA00023295"/>
    </source>
</evidence>
<dbReference type="GO" id="GO:0005975">
    <property type="term" value="P:carbohydrate metabolic process"/>
    <property type="evidence" value="ECO:0007669"/>
    <property type="project" value="InterPro"/>
</dbReference>
<evidence type="ECO:0000256" key="1">
    <source>
        <dbReference type="ARBA" id="ARBA00004191"/>
    </source>
</evidence>
<protein>
    <submittedName>
        <fullName evidence="12">Polygalacturonase</fullName>
    </submittedName>
</protein>
<dbReference type="KEGG" id="qsa:O6P43_007392"/>
<accession>A0AAD7QAN9</accession>
<feature type="region of interest" description="Disordered" evidence="10">
    <location>
        <begin position="27"/>
        <end position="74"/>
    </location>
</feature>
<dbReference type="SMART" id="SM00710">
    <property type="entry name" value="PbH1"/>
    <property type="match status" value="4"/>
</dbReference>
<evidence type="ECO:0000256" key="10">
    <source>
        <dbReference type="SAM" id="MobiDB-lite"/>
    </source>
</evidence>
<dbReference type="PANTHER" id="PTHR31375">
    <property type="match status" value="1"/>
</dbReference>
<evidence type="ECO:0000256" key="3">
    <source>
        <dbReference type="ARBA" id="ARBA00022512"/>
    </source>
</evidence>
<dbReference type="Gene3D" id="2.160.20.10">
    <property type="entry name" value="Single-stranded right-handed beta-helix, Pectin lyase-like"/>
    <property type="match status" value="1"/>
</dbReference>
<evidence type="ECO:0000256" key="2">
    <source>
        <dbReference type="ARBA" id="ARBA00008834"/>
    </source>
</evidence>
<dbReference type="InterPro" id="IPR012334">
    <property type="entry name" value="Pectin_lyas_fold"/>
</dbReference>
<keyword evidence="5 9" id="KW-0378">Hydrolase</keyword>
<evidence type="ECO:0000256" key="7">
    <source>
        <dbReference type="ARBA" id="ARBA00023316"/>
    </source>
</evidence>
<comment type="caution">
    <text evidence="12">The sequence shown here is derived from an EMBL/GenBank/DDBJ whole genome shotgun (WGS) entry which is preliminary data.</text>
</comment>
<comment type="similarity">
    <text evidence="2 9">Belongs to the glycosyl hydrolase 28 family.</text>
</comment>
<dbReference type="PROSITE" id="PS00502">
    <property type="entry name" value="POLYGALACTURONASE"/>
    <property type="match status" value="1"/>
</dbReference>
<name>A0AAD7QAN9_QUISA</name>
<dbReference type="GO" id="GO:0071555">
    <property type="term" value="P:cell wall organization"/>
    <property type="evidence" value="ECO:0007669"/>
    <property type="project" value="UniProtKB-KW"/>
</dbReference>
<keyword evidence="6 9" id="KW-0326">Glycosidase</keyword>
<keyword evidence="13" id="KW-1185">Reference proteome</keyword>
<dbReference type="AlphaFoldDB" id="A0AAD7QAN9"/>
<proteinExistence type="inferred from homology"/>
<feature type="signal peptide" evidence="11">
    <location>
        <begin position="1"/>
        <end position="25"/>
    </location>
</feature>
<evidence type="ECO:0000256" key="5">
    <source>
        <dbReference type="ARBA" id="ARBA00022801"/>
    </source>
</evidence>
<comment type="subcellular location">
    <subcellularLocation>
        <location evidence="1">Secreted</location>
        <location evidence="1">Cell wall</location>
    </subcellularLocation>
</comment>
<dbReference type="EMBL" id="JARAOO010000003">
    <property type="protein sequence ID" value="KAJ7977825.1"/>
    <property type="molecule type" value="Genomic_DNA"/>
</dbReference>
<evidence type="ECO:0000256" key="8">
    <source>
        <dbReference type="PROSITE-ProRule" id="PRU10052"/>
    </source>
</evidence>
<keyword evidence="3" id="KW-0134">Cell wall</keyword>
<feature type="active site" evidence="8">
    <location>
        <position position="291"/>
    </location>
</feature>
<evidence type="ECO:0000313" key="12">
    <source>
        <dbReference type="EMBL" id="KAJ7977825.1"/>
    </source>
</evidence>
<dbReference type="InterPro" id="IPR000743">
    <property type="entry name" value="Glyco_hydro_28"/>
</dbReference>
<evidence type="ECO:0000313" key="13">
    <source>
        <dbReference type="Proteomes" id="UP001163823"/>
    </source>
</evidence>
<dbReference type="SUPFAM" id="SSF51126">
    <property type="entry name" value="Pectin lyase-like"/>
    <property type="match status" value="1"/>
</dbReference>
<feature type="chain" id="PRO_5041934613" evidence="11">
    <location>
        <begin position="26"/>
        <end position="462"/>
    </location>
</feature>
<evidence type="ECO:0000256" key="9">
    <source>
        <dbReference type="RuleBase" id="RU361169"/>
    </source>
</evidence>